<protein>
    <recommendedName>
        <fullName evidence="8">Histone deacetylase complex subunit SAP130 C-terminal domain-containing protein</fullName>
    </recommendedName>
</protein>
<evidence type="ECO:0000313" key="9">
    <source>
        <dbReference type="EMBL" id="KAH0533699.1"/>
    </source>
</evidence>
<dbReference type="InterPro" id="IPR031963">
    <property type="entry name" value="SAP130_C"/>
</dbReference>
<feature type="region of interest" description="Disordered" evidence="7">
    <location>
        <begin position="15"/>
        <end position="93"/>
    </location>
</feature>
<dbReference type="GO" id="GO:0000122">
    <property type="term" value="P:negative regulation of transcription by RNA polymerase II"/>
    <property type="evidence" value="ECO:0007669"/>
    <property type="project" value="TreeGrafter"/>
</dbReference>
<evidence type="ECO:0000313" key="10">
    <source>
        <dbReference type="Proteomes" id="UP000826195"/>
    </source>
</evidence>
<dbReference type="Pfam" id="PF16014">
    <property type="entry name" value="SAP130_C"/>
    <property type="match status" value="1"/>
</dbReference>
<name>A0AAV7HSN4_COTGL</name>
<evidence type="ECO:0000256" key="5">
    <source>
        <dbReference type="ARBA" id="ARBA00023163"/>
    </source>
</evidence>
<feature type="domain" description="Histone deacetylase complex subunit SAP130 C-terminal" evidence="8">
    <location>
        <begin position="43"/>
        <end position="275"/>
    </location>
</feature>
<reference evidence="9 10" key="1">
    <citation type="journal article" date="2021" name="J. Hered.">
        <title>A chromosome-level genome assembly of the parasitoid wasp, Cotesia glomerata (Hymenoptera: Braconidae).</title>
        <authorList>
            <person name="Pinto B.J."/>
            <person name="Weis J.J."/>
            <person name="Gamble T."/>
            <person name="Ode P.J."/>
            <person name="Paul R."/>
            <person name="Zaspel J.M."/>
        </authorList>
    </citation>
    <scope>NUCLEOTIDE SEQUENCE [LARGE SCALE GENOMIC DNA]</scope>
    <source>
        <strain evidence="9">CgM1</strain>
    </source>
</reference>
<keyword evidence="10" id="KW-1185">Reference proteome</keyword>
<evidence type="ECO:0000256" key="1">
    <source>
        <dbReference type="ARBA" id="ARBA00004123"/>
    </source>
</evidence>
<dbReference type="PANTHER" id="PTHR13497:SF3">
    <property type="entry name" value="HISTONE DEACETYLASE COMPLEX SUBUNIT SAP130"/>
    <property type="match status" value="1"/>
</dbReference>
<proteinExistence type="inferred from homology"/>
<dbReference type="Proteomes" id="UP000826195">
    <property type="component" value="Unassembled WGS sequence"/>
</dbReference>
<keyword evidence="5" id="KW-0804">Transcription</keyword>
<comment type="caution">
    <text evidence="9">The sequence shown here is derived from an EMBL/GenBank/DDBJ whole genome shotgun (WGS) entry which is preliminary data.</text>
</comment>
<evidence type="ECO:0000256" key="4">
    <source>
        <dbReference type="ARBA" id="ARBA00023015"/>
    </source>
</evidence>
<evidence type="ECO:0000256" key="2">
    <source>
        <dbReference type="ARBA" id="ARBA00007859"/>
    </source>
</evidence>
<dbReference type="PANTHER" id="PTHR13497">
    <property type="entry name" value="HISTONE DEACETYLASE COMPLEX SUBUNIT SAP130"/>
    <property type="match status" value="1"/>
</dbReference>
<evidence type="ECO:0000259" key="8">
    <source>
        <dbReference type="Pfam" id="PF16014"/>
    </source>
</evidence>
<sequence>AVKNLVPMLTALPLVTAPPNLSPPMSPRRERDGARDSSGSTTVSATSSPGLDEEPEQSRIPMNQTMEMSPRKKPRKQQLTGNELTEPRCSEEDMQFISEEKFKRDARDGIKDRFSMDKKQNLNSQQDRNVTTSTVIKKTRPTSSLIDPSWKNCRLNHYRRPSDVRPREERLQSVADIAQQKYVLQRLHGWKIYQLTAQMEDLAELEKQVHDKLKTTLCMLESQQPKPRQDDDLERINELIKGNMQRSHLISEGMTEARSQLVAIFEHKNAVNKIIQCFGNKRAQKKREKQ</sequence>
<keyword evidence="4" id="KW-0805">Transcription regulation</keyword>
<evidence type="ECO:0000256" key="7">
    <source>
        <dbReference type="SAM" id="MobiDB-lite"/>
    </source>
</evidence>
<evidence type="ECO:0000256" key="3">
    <source>
        <dbReference type="ARBA" id="ARBA00022491"/>
    </source>
</evidence>
<dbReference type="InterPro" id="IPR024137">
    <property type="entry name" value="His_deAcase_cplx_SAP130"/>
</dbReference>
<feature type="non-terminal residue" evidence="9">
    <location>
        <position position="1"/>
    </location>
</feature>
<comment type="similarity">
    <text evidence="2">Belongs to the SAP130 family.</text>
</comment>
<comment type="subcellular location">
    <subcellularLocation>
        <location evidence="1">Nucleus</location>
    </subcellularLocation>
</comment>
<evidence type="ECO:0000256" key="6">
    <source>
        <dbReference type="ARBA" id="ARBA00023242"/>
    </source>
</evidence>
<keyword evidence="3" id="KW-0678">Repressor</keyword>
<feature type="compositionally biased region" description="Low complexity" evidence="7">
    <location>
        <begin position="37"/>
        <end position="48"/>
    </location>
</feature>
<gene>
    <name evidence="9" type="ORF">KQX54_000110</name>
</gene>
<keyword evidence="6" id="KW-0539">Nucleus</keyword>
<dbReference type="AlphaFoldDB" id="A0AAV7HSN4"/>
<accession>A0AAV7HSN4</accession>
<dbReference type="GO" id="GO:0070822">
    <property type="term" value="C:Sin3-type complex"/>
    <property type="evidence" value="ECO:0007669"/>
    <property type="project" value="TreeGrafter"/>
</dbReference>
<organism evidence="9 10">
    <name type="scientific">Cotesia glomerata</name>
    <name type="common">Lepidopteran parasitic wasp</name>
    <name type="synonym">Apanteles glomeratus</name>
    <dbReference type="NCBI Taxonomy" id="32391"/>
    <lineage>
        <taxon>Eukaryota</taxon>
        <taxon>Metazoa</taxon>
        <taxon>Ecdysozoa</taxon>
        <taxon>Arthropoda</taxon>
        <taxon>Hexapoda</taxon>
        <taxon>Insecta</taxon>
        <taxon>Pterygota</taxon>
        <taxon>Neoptera</taxon>
        <taxon>Endopterygota</taxon>
        <taxon>Hymenoptera</taxon>
        <taxon>Apocrita</taxon>
        <taxon>Ichneumonoidea</taxon>
        <taxon>Braconidae</taxon>
        <taxon>Microgastrinae</taxon>
        <taxon>Cotesia</taxon>
    </lineage>
</organism>
<dbReference type="EMBL" id="JAHXZJ010002991">
    <property type="protein sequence ID" value="KAH0533699.1"/>
    <property type="molecule type" value="Genomic_DNA"/>
</dbReference>